<dbReference type="EMBL" id="VSRR010027034">
    <property type="protein sequence ID" value="MPC67963.1"/>
    <property type="molecule type" value="Genomic_DNA"/>
</dbReference>
<organism evidence="2 3">
    <name type="scientific">Portunus trituberculatus</name>
    <name type="common">Swimming crab</name>
    <name type="synonym">Neptunus trituberculatus</name>
    <dbReference type="NCBI Taxonomy" id="210409"/>
    <lineage>
        <taxon>Eukaryota</taxon>
        <taxon>Metazoa</taxon>
        <taxon>Ecdysozoa</taxon>
        <taxon>Arthropoda</taxon>
        <taxon>Crustacea</taxon>
        <taxon>Multicrustacea</taxon>
        <taxon>Malacostraca</taxon>
        <taxon>Eumalacostraca</taxon>
        <taxon>Eucarida</taxon>
        <taxon>Decapoda</taxon>
        <taxon>Pleocyemata</taxon>
        <taxon>Brachyura</taxon>
        <taxon>Eubrachyura</taxon>
        <taxon>Portunoidea</taxon>
        <taxon>Portunidae</taxon>
        <taxon>Portuninae</taxon>
        <taxon>Portunus</taxon>
    </lineage>
</organism>
<dbReference type="AlphaFoldDB" id="A0A5B7HCV0"/>
<comment type="caution">
    <text evidence="2">The sequence shown here is derived from an EMBL/GenBank/DDBJ whole genome shotgun (WGS) entry which is preliminary data.</text>
</comment>
<dbReference type="PANTHER" id="PTHR13803:SF4">
    <property type="entry name" value="SECRETORY 24CD, ISOFORM C"/>
    <property type="match status" value="1"/>
</dbReference>
<dbReference type="InterPro" id="IPR036180">
    <property type="entry name" value="Gelsolin-like_dom_sf"/>
</dbReference>
<name>A0A5B7HCV0_PORTR</name>
<dbReference type="InterPro" id="IPR007123">
    <property type="entry name" value="Gelsolin-like_dom"/>
</dbReference>
<dbReference type="Gene3D" id="3.40.20.10">
    <property type="entry name" value="Severin"/>
    <property type="match status" value="1"/>
</dbReference>
<dbReference type="PANTHER" id="PTHR13803">
    <property type="entry name" value="SEC24-RELATED PROTEIN"/>
    <property type="match status" value="1"/>
</dbReference>
<dbReference type="InterPro" id="IPR029006">
    <property type="entry name" value="ADF-H/Gelsolin-like_dom_sf"/>
</dbReference>
<feature type="domain" description="Gelsolin-like" evidence="1">
    <location>
        <begin position="14"/>
        <end position="74"/>
    </location>
</feature>
<proteinExistence type="predicted"/>
<dbReference type="SUPFAM" id="SSF82754">
    <property type="entry name" value="C-terminal, gelsolin-like domain of Sec23/24"/>
    <property type="match status" value="1"/>
</dbReference>
<dbReference type="GO" id="GO:0090110">
    <property type="term" value="P:COPII-coated vesicle cargo loading"/>
    <property type="evidence" value="ECO:0007669"/>
    <property type="project" value="TreeGrafter"/>
</dbReference>
<dbReference type="OrthoDB" id="49016at2759"/>
<dbReference type="Proteomes" id="UP000324222">
    <property type="component" value="Unassembled WGS sequence"/>
</dbReference>
<evidence type="ECO:0000313" key="2">
    <source>
        <dbReference type="EMBL" id="MPC67963.1"/>
    </source>
</evidence>
<dbReference type="GO" id="GO:0030127">
    <property type="term" value="C:COPII vesicle coat"/>
    <property type="evidence" value="ECO:0007669"/>
    <property type="project" value="TreeGrafter"/>
</dbReference>
<evidence type="ECO:0000313" key="3">
    <source>
        <dbReference type="Proteomes" id="UP000324222"/>
    </source>
</evidence>
<dbReference type="GO" id="GO:0000149">
    <property type="term" value="F:SNARE binding"/>
    <property type="evidence" value="ECO:0007669"/>
    <property type="project" value="TreeGrafter"/>
</dbReference>
<evidence type="ECO:0000259" key="1">
    <source>
        <dbReference type="Pfam" id="PF00626"/>
    </source>
</evidence>
<protein>
    <submittedName>
        <fullName evidence="2">Protein transport protein Sec24D</fullName>
    </submittedName>
</protein>
<keyword evidence="3" id="KW-1185">Reference proteome</keyword>
<dbReference type="InterPro" id="IPR050550">
    <property type="entry name" value="SEC23_SEC24_subfamily"/>
</dbReference>
<accession>A0A5B7HCV0</accession>
<dbReference type="GO" id="GO:0008270">
    <property type="term" value="F:zinc ion binding"/>
    <property type="evidence" value="ECO:0007669"/>
    <property type="project" value="TreeGrafter"/>
</dbReference>
<dbReference type="GO" id="GO:0070971">
    <property type="term" value="C:endoplasmic reticulum exit site"/>
    <property type="evidence" value="ECO:0007669"/>
    <property type="project" value="TreeGrafter"/>
</dbReference>
<gene>
    <name evidence="2" type="primary">SEC24D</name>
    <name evidence="2" type="ORF">E2C01_062152</name>
</gene>
<sequence>MGTRNGDFGQSTGLPAPLRTSYDKLHPEGVFLLENGLQMFVWVGSNTPSSWLGDVFGVAAPHQLDPVMAELPERDNATSRRVRDIVATIRSQRKKHVRKIIQEMPDSNQILRAKENEKLTDNSITKEMVNSR</sequence>
<reference evidence="2 3" key="1">
    <citation type="submission" date="2019-05" db="EMBL/GenBank/DDBJ databases">
        <title>Another draft genome of Portunus trituberculatus and its Hox gene families provides insights of decapod evolution.</title>
        <authorList>
            <person name="Jeong J.-H."/>
            <person name="Song I."/>
            <person name="Kim S."/>
            <person name="Choi T."/>
            <person name="Kim D."/>
            <person name="Ryu S."/>
            <person name="Kim W."/>
        </authorList>
    </citation>
    <scope>NUCLEOTIDE SEQUENCE [LARGE SCALE GENOMIC DNA]</scope>
    <source>
        <tissue evidence="2">Muscle</tissue>
    </source>
</reference>
<dbReference type="Pfam" id="PF00626">
    <property type="entry name" value="Gelsolin"/>
    <property type="match status" value="1"/>
</dbReference>